<dbReference type="EMBL" id="BAAATM010000008">
    <property type="protein sequence ID" value="GAA2529208.1"/>
    <property type="molecule type" value="Genomic_DNA"/>
</dbReference>
<dbReference type="RefSeq" id="WP_344536331.1">
    <property type="nucleotide sequence ID" value="NZ_BAAATM010000008.1"/>
</dbReference>
<organism evidence="1 2">
    <name type="scientific">Streptomyces levis</name>
    <dbReference type="NCBI Taxonomy" id="285566"/>
    <lineage>
        <taxon>Bacteria</taxon>
        <taxon>Bacillati</taxon>
        <taxon>Actinomycetota</taxon>
        <taxon>Actinomycetes</taxon>
        <taxon>Kitasatosporales</taxon>
        <taxon>Streptomycetaceae</taxon>
        <taxon>Streptomyces</taxon>
    </lineage>
</organism>
<reference evidence="1 2" key="1">
    <citation type="journal article" date="2019" name="Int. J. Syst. Evol. Microbiol.">
        <title>The Global Catalogue of Microorganisms (GCM) 10K type strain sequencing project: providing services to taxonomists for standard genome sequencing and annotation.</title>
        <authorList>
            <consortium name="The Broad Institute Genomics Platform"/>
            <consortium name="The Broad Institute Genome Sequencing Center for Infectious Disease"/>
            <person name="Wu L."/>
            <person name="Ma J."/>
        </authorList>
    </citation>
    <scope>NUCLEOTIDE SEQUENCE [LARGE SCALE GENOMIC DNA]</scope>
    <source>
        <strain evidence="1 2">JCM 6924</strain>
    </source>
</reference>
<proteinExistence type="predicted"/>
<gene>
    <name evidence="1" type="ORF">GCM10010423_25140</name>
</gene>
<keyword evidence="2" id="KW-1185">Reference proteome</keyword>
<evidence type="ECO:0000313" key="2">
    <source>
        <dbReference type="Proteomes" id="UP001501095"/>
    </source>
</evidence>
<comment type="caution">
    <text evidence="1">The sequence shown here is derived from an EMBL/GenBank/DDBJ whole genome shotgun (WGS) entry which is preliminary data.</text>
</comment>
<dbReference type="Proteomes" id="UP001501095">
    <property type="component" value="Unassembled WGS sequence"/>
</dbReference>
<accession>A0ABN3NP05</accession>
<protein>
    <submittedName>
        <fullName evidence="1">Uncharacterized protein</fullName>
    </submittedName>
</protein>
<sequence length="287" mass="31120">MPPTPTANLFTVAQPPPASLRQALADLLTVPLEAVDVADADGDQEGRHWDALVLCTWRRLPPGDLALELDITVQDATAAGLTEKDLALGLAAGTAGSVLYPSDLDLPSAYWVAVSDGRSVRCRLEVIDVADDTAYRVDAAEEEIPDLPGVKVEVLPEVLDRQTVDTPLSDAFLATFPKGTAGSIEGHVHHGLRVWERLIRRLETGWAPSGRYREDLFRRDLKARDALERLVGEVGEVGEAYADALRQVVTRLDEVYAEHTDRGPAGAGGAGGAGGWWWHRTPRLTPW</sequence>
<evidence type="ECO:0000313" key="1">
    <source>
        <dbReference type="EMBL" id="GAA2529208.1"/>
    </source>
</evidence>
<name>A0ABN3NP05_9ACTN</name>